<sequence length="478" mass="52841">MDKRKKKKGEKGDFLPRSPTRKRKRSDVAREADSDVDVLNETQVIFSGEATQLFVGDLDNWRVDFDARESAMEWESEIELEYGATTLESARFIESGERFDDITFNRVLDLSQPLQLLDDDMHELIFDTLSPLPDVADLLKVYWDSVLTVLLDRFDNAINAIIDFSAKADHRCLRLGSSNGVMLLMRLVEFAHRVAKDTNKPVIRTRIHAMRKTINVVMAKEAWRRWARTSFLVSLPTHNVSISLPGDLFMLWEIWMGTQMKVDIGANLARGIVSTRLSTYRNLLESTRFCPRIKLKGNSAPTTGAKKKAHKATPGWADLDVAPVLLEIPASPTKGSVGGKATDGGGSPTPMLNTPPSPTKDSLNSRDGTNVLTGVLESTSGEGEMQDQIVADRLVVKRKVPDHMSGTHQQDVAPLTKQAKIADIGEATMLQELTPPSTEAKAVGKPGLKKKKVANGSAEDGEQMAEAQLRRGRSQKNA</sequence>
<organism evidence="2 3">
    <name type="scientific">Sphaerobolus stellatus (strain SS14)</name>
    <dbReference type="NCBI Taxonomy" id="990650"/>
    <lineage>
        <taxon>Eukaryota</taxon>
        <taxon>Fungi</taxon>
        <taxon>Dikarya</taxon>
        <taxon>Basidiomycota</taxon>
        <taxon>Agaricomycotina</taxon>
        <taxon>Agaricomycetes</taxon>
        <taxon>Phallomycetidae</taxon>
        <taxon>Geastrales</taxon>
        <taxon>Sphaerobolaceae</taxon>
        <taxon>Sphaerobolus</taxon>
    </lineage>
</organism>
<name>A0A0C9U3L8_SPHS4</name>
<gene>
    <name evidence="2" type="ORF">M422DRAFT_269923</name>
</gene>
<dbReference type="EMBL" id="KN837298">
    <property type="protein sequence ID" value="KIJ28794.1"/>
    <property type="molecule type" value="Genomic_DNA"/>
</dbReference>
<dbReference type="Proteomes" id="UP000054279">
    <property type="component" value="Unassembled WGS sequence"/>
</dbReference>
<feature type="region of interest" description="Disordered" evidence="1">
    <location>
        <begin position="1"/>
        <end position="32"/>
    </location>
</feature>
<dbReference type="HOGENOM" id="CLU_571301_0_0_1"/>
<evidence type="ECO:0000256" key="1">
    <source>
        <dbReference type="SAM" id="MobiDB-lite"/>
    </source>
</evidence>
<keyword evidence="3" id="KW-1185">Reference proteome</keyword>
<evidence type="ECO:0000313" key="3">
    <source>
        <dbReference type="Proteomes" id="UP000054279"/>
    </source>
</evidence>
<proteinExistence type="predicted"/>
<dbReference type="AlphaFoldDB" id="A0A0C9U3L8"/>
<feature type="region of interest" description="Disordered" evidence="1">
    <location>
        <begin position="433"/>
        <end position="478"/>
    </location>
</feature>
<accession>A0A0C9U3L8</accession>
<reference evidence="2 3" key="1">
    <citation type="submission" date="2014-06" db="EMBL/GenBank/DDBJ databases">
        <title>Evolutionary Origins and Diversification of the Mycorrhizal Mutualists.</title>
        <authorList>
            <consortium name="DOE Joint Genome Institute"/>
            <consortium name="Mycorrhizal Genomics Consortium"/>
            <person name="Kohler A."/>
            <person name="Kuo A."/>
            <person name="Nagy L.G."/>
            <person name="Floudas D."/>
            <person name="Copeland A."/>
            <person name="Barry K.W."/>
            <person name="Cichocki N."/>
            <person name="Veneault-Fourrey C."/>
            <person name="LaButti K."/>
            <person name="Lindquist E.A."/>
            <person name="Lipzen A."/>
            <person name="Lundell T."/>
            <person name="Morin E."/>
            <person name="Murat C."/>
            <person name="Riley R."/>
            <person name="Ohm R."/>
            <person name="Sun H."/>
            <person name="Tunlid A."/>
            <person name="Henrissat B."/>
            <person name="Grigoriev I.V."/>
            <person name="Hibbett D.S."/>
            <person name="Martin F."/>
        </authorList>
    </citation>
    <scope>NUCLEOTIDE SEQUENCE [LARGE SCALE GENOMIC DNA]</scope>
    <source>
        <strain evidence="2 3">SS14</strain>
    </source>
</reference>
<feature type="region of interest" description="Disordered" evidence="1">
    <location>
        <begin position="330"/>
        <end position="367"/>
    </location>
</feature>
<feature type="compositionally biased region" description="Gly residues" evidence="1">
    <location>
        <begin position="336"/>
        <end position="347"/>
    </location>
</feature>
<evidence type="ECO:0000313" key="2">
    <source>
        <dbReference type="EMBL" id="KIJ28794.1"/>
    </source>
</evidence>
<protein>
    <submittedName>
        <fullName evidence="2">Unplaced genomic scaffold SPHSTscaffold_223, whole genome shotgun sequence</fullName>
    </submittedName>
</protein>